<dbReference type="Proteomes" id="UP000516957">
    <property type="component" value="Unassembled WGS sequence"/>
</dbReference>
<reference evidence="4 5" key="1">
    <citation type="submission" date="2020-07" db="EMBL/GenBank/DDBJ databases">
        <title>Sequencing the genomes of 1000 actinobacteria strains.</title>
        <authorList>
            <person name="Klenk H.-P."/>
        </authorList>
    </citation>
    <scope>NUCLEOTIDE SEQUENCE [LARGE SCALE GENOMIC DNA]</scope>
    <source>
        <strain evidence="4 5">DSM 18965</strain>
    </source>
</reference>
<evidence type="ECO:0000313" key="5">
    <source>
        <dbReference type="Proteomes" id="UP000516957"/>
    </source>
</evidence>
<feature type="domain" description="Pyrrolo-quinoline quinone repeat" evidence="3">
    <location>
        <begin position="184"/>
        <end position="452"/>
    </location>
</feature>
<evidence type="ECO:0000256" key="2">
    <source>
        <dbReference type="SAM" id="MobiDB-lite"/>
    </source>
</evidence>
<dbReference type="PANTHER" id="PTHR47197">
    <property type="entry name" value="PROTEIN NIRF"/>
    <property type="match status" value="1"/>
</dbReference>
<dbReference type="InterPro" id="IPR002372">
    <property type="entry name" value="PQQ_rpt_dom"/>
</dbReference>
<comment type="caution">
    <text evidence="4">The sequence shown here is derived from an EMBL/GenBank/DDBJ whole genome shotgun (WGS) entry which is preliminary data.</text>
</comment>
<dbReference type="InterPro" id="IPR051200">
    <property type="entry name" value="Host-pathogen_enzymatic-act"/>
</dbReference>
<dbReference type="Gene3D" id="2.130.10.10">
    <property type="entry name" value="YVTN repeat-like/Quinoprotein amine dehydrogenase"/>
    <property type="match status" value="2"/>
</dbReference>
<organism evidence="4 5">
    <name type="scientific">Nocardioides marinisabuli</name>
    <dbReference type="NCBI Taxonomy" id="419476"/>
    <lineage>
        <taxon>Bacteria</taxon>
        <taxon>Bacillati</taxon>
        <taxon>Actinomycetota</taxon>
        <taxon>Actinomycetes</taxon>
        <taxon>Propionibacteriales</taxon>
        <taxon>Nocardioidaceae</taxon>
        <taxon>Nocardioides</taxon>
    </lineage>
</organism>
<dbReference type="PANTHER" id="PTHR47197:SF3">
    <property type="entry name" value="DIHYDRO-HEME D1 DEHYDROGENASE"/>
    <property type="match status" value="1"/>
</dbReference>
<evidence type="ECO:0000259" key="3">
    <source>
        <dbReference type="Pfam" id="PF13360"/>
    </source>
</evidence>
<keyword evidence="5" id="KW-1185">Reference proteome</keyword>
<accession>A0A7Y9F0D2</accession>
<feature type="region of interest" description="Disordered" evidence="2">
    <location>
        <begin position="1"/>
        <end position="22"/>
    </location>
</feature>
<name>A0A7Y9F0D2_9ACTN</name>
<dbReference type="AlphaFoldDB" id="A0A7Y9F0D2"/>
<gene>
    <name evidence="4" type="ORF">BKA08_001538</name>
</gene>
<dbReference type="SUPFAM" id="SSF50974">
    <property type="entry name" value="Nitrous oxide reductase, N-terminal domain"/>
    <property type="match status" value="1"/>
</dbReference>
<dbReference type="EMBL" id="JACCBE010000001">
    <property type="protein sequence ID" value="NYD57300.1"/>
    <property type="molecule type" value="Genomic_DNA"/>
</dbReference>
<sequence>MSLPTPHAQPPSRRPGPTRRRALTGPRRALVGALGIALAAGPVAAVAVAAPDRARTTTAVAAALEPGAGTLLDEVRAAEARAVERGSTQDVRVGRKKRRVVFVGNNWEGTADLLRPGSFKRVARVDVVPDREERMAEILSNPVRLAFYAAIQQFIGEGNDQLVDDMYSSNDGRLLVVSRPSYADVVAIDLRTRDIVWRFAVDGYRSDHMALSPDGRTVVVSASTGNVVHALDVRTGEEVGRFESGGSPHESVFIDGGRRILHASIGMVYTPFDQPALDPTKDERVLQVVDARTFEIERRYDLRAALDAAGLEDASTAVRPLTLSPDEQQVYFQLSFMHGFVQMDRRSGEIVRVKRLPDLVPELPRELYLLDSAHHGIAMDPTGRRICVAGTMSDYVTVVDARSFRRTRLVVREDGKPYWVTPSHDGQHCYISWSGTDEVSKVSYRTGRIVRTTSVGDHPQRVRNGVVRKSHLR</sequence>
<evidence type="ECO:0000313" key="4">
    <source>
        <dbReference type="EMBL" id="NYD57300.1"/>
    </source>
</evidence>
<evidence type="ECO:0000256" key="1">
    <source>
        <dbReference type="ARBA" id="ARBA00001935"/>
    </source>
</evidence>
<dbReference type="RefSeq" id="WP_179615088.1">
    <property type="nucleotide sequence ID" value="NZ_CP059163.1"/>
</dbReference>
<dbReference type="InterPro" id="IPR011045">
    <property type="entry name" value="N2O_reductase_N"/>
</dbReference>
<proteinExistence type="predicted"/>
<comment type="cofactor">
    <cofactor evidence="1">
        <name>Cu cation</name>
        <dbReference type="ChEBI" id="CHEBI:23378"/>
    </cofactor>
</comment>
<dbReference type="Pfam" id="PF13360">
    <property type="entry name" value="PQQ_2"/>
    <property type="match status" value="1"/>
</dbReference>
<protein>
    <recommendedName>
        <fullName evidence="3">Pyrrolo-quinoline quinone repeat domain-containing protein</fullName>
    </recommendedName>
</protein>
<dbReference type="InterPro" id="IPR006311">
    <property type="entry name" value="TAT_signal"/>
</dbReference>
<dbReference type="PROSITE" id="PS51318">
    <property type="entry name" value="TAT"/>
    <property type="match status" value="1"/>
</dbReference>
<dbReference type="InterPro" id="IPR015943">
    <property type="entry name" value="WD40/YVTN_repeat-like_dom_sf"/>
</dbReference>